<dbReference type="EMBL" id="CAUJNA010003276">
    <property type="protein sequence ID" value="CAJ1397711.1"/>
    <property type="molecule type" value="Genomic_DNA"/>
</dbReference>
<dbReference type="AlphaFoldDB" id="A0AA36J3A2"/>
<keyword evidence="2" id="KW-1185">Reference proteome</keyword>
<protein>
    <submittedName>
        <fullName evidence="1">Uncharacterized protein</fullName>
    </submittedName>
</protein>
<dbReference type="Proteomes" id="UP001178507">
    <property type="component" value="Unassembled WGS sequence"/>
</dbReference>
<evidence type="ECO:0000313" key="2">
    <source>
        <dbReference type="Proteomes" id="UP001178507"/>
    </source>
</evidence>
<evidence type="ECO:0000313" key="1">
    <source>
        <dbReference type="EMBL" id="CAJ1397711.1"/>
    </source>
</evidence>
<sequence length="293" mass="30467">MRCLLVSVQTGTKAEAPQAQLPAEDVEGTTLLGRIGDRSPARSNGAAENKELQVPTKSAKLQLPLRKEQDVVRQEIESLCRAVAEQLPGGPRICLLGGATSREPHTKAVVEAIAARLAPILPSNAVVLTGGLPGIQETMATTLALHGFTRVVNLVHLGHISGYAGEDLVAGMDAAERRQVLGRVGDVYICIEGGPGVAEEAQIAHARGAVVLPLPCSGGASAGAFGFPQKALERPRFASPEDWAALKDPQRAAEATVDILRGALKEMRQRGGGLADSSPDVMATGPCMGTCAL</sequence>
<name>A0AA36J3A2_9DINO</name>
<dbReference type="Gene3D" id="3.40.50.450">
    <property type="match status" value="1"/>
</dbReference>
<dbReference type="InterPro" id="IPR041164">
    <property type="entry name" value="LDcluster4"/>
</dbReference>
<dbReference type="Pfam" id="PF18306">
    <property type="entry name" value="LDcluster4"/>
    <property type="match status" value="1"/>
</dbReference>
<accession>A0AA36J3A2</accession>
<comment type="caution">
    <text evidence="1">The sequence shown here is derived from an EMBL/GenBank/DDBJ whole genome shotgun (WGS) entry which is preliminary data.</text>
</comment>
<dbReference type="SUPFAM" id="SSF102405">
    <property type="entry name" value="MCP/YpsA-like"/>
    <property type="match status" value="1"/>
</dbReference>
<organism evidence="1 2">
    <name type="scientific">Effrenium voratum</name>
    <dbReference type="NCBI Taxonomy" id="2562239"/>
    <lineage>
        <taxon>Eukaryota</taxon>
        <taxon>Sar</taxon>
        <taxon>Alveolata</taxon>
        <taxon>Dinophyceae</taxon>
        <taxon>Suessiales</taxon>
        <taxon>Symbiodiniaceae</taxon>
        <taxon>Effrenium</taxon>
    </lineage>
</organism>
<reference evidence="1" key="1">
    <citation type="submission" date="2023-08" db="EMBL/GenBank/DDBJ databases">
        <authorList>
            <person name="Chen Y."/>
            <person name="Shah S."/>
            <person name="Dougan E. K."/>
            <person name="Thang M."/>
            <person name="Chan C."/>
        </authorList>
    </citation>
    <scope>NUCLEOTIDE SEQUENCE</scope>
</reference>
<proteinExistence type="predicted"/>
<gene>
    <name evidence="1" type="ORF">EVOR1521_LOCUS21665</name>
</gene>